<dbReference type="Proteomes" id="UP000427820">
    <property type="component" value="Chromosome"/>
</dbReference>
<reference evidence="13 14" key="1">
    <citation type="submission" date="2018-09" db="EMBL/GenBank/DDBJ databases">
        <title>Whole genome sequencing of Idiomarina andamanensis W-5T (LMG 29773T= JCM 31645T).</title>
        <authorList>
            <person name="Das S.K."/>
        </authorList>
    </citation>
    <scope>NUCLEOTIDE SEQUENCE [LARGE SCALE GENOMIC DNA]</scope>
    <source>
        <strain evidence="13 14">W-5T</strain>
    </source>
</reference>
<dbReference type="Gene3D" id="3.40.50.620">
    <property type="entry name" value="HUPs"/>
    <property type="match status" value="1"/>
</dbReference>
<dbReference type="InterPro" id="IPR005248">
    <property type="entry name" value="NadD/NMNAT"/>
</dbReference>
<feature type="domain" description="Cytidyltransferase-like" evidence="12">
    <location>
        <begin position="5"/>
        <end position="182"/>
    </location>
</feature>
<dbReference type="EMBL" id="CP032551">
    <property type="protein sequence ID" value="QGT94875.1"/>
    <property type="molecule type" value="Genomic_DNA"/>
</dbReference>
<dbReference type="HAMAP" id="MF_00244">
    <property type="entry name" value="NaMN_adenylyltr"/>
    <property type="match status" value="1"/>
</dbReference>
<evidence type="ECO:0000256" key="5">
    <source>
        <dbReference type="ARBA" id="ARBA00022679"/>
    </source>
</evidence>
<evidence type="ECO:0000256" key="10">
    <source>
        <dbReference type="ARBA" id="ARBA00048721"/>
    </source>
</evidence>
<dbReference type="NCBIfam" id="NF000840">
    <property type="entry name" value="PRK00071.1-3"/>
    <property type="match status" value="1"/>
</dbReference>
<keyword evidence="4 11" id="KW-0662">Pyridine nucleotide biosynthesis</keyword>
<keyword evidence="7 11" id="KW-0547">Nucleotide-binding</keyword>
<evidence type="ECO:0000313" key="13">
    <source>
        <dbReference type="EMBL" id="QGT94875.1"/>
    </source>
</evidence>
<evidence type="ECO:0000256" key="6">
    <source>
        <dbReference type="ARBA" id="ARBA00022695"/>
    </source>
</evidence>
<dbReference type="NCBIfam" id="TIGR00125">
    <property type="entry name" value="cyt_tran_rel"/>
    <property type="match status" value="1"/>
</dbReference>
<dbReference type="Pfam" id="PF01467">
    <property type="entry name" value="CTP_transf_like"/>
    <property type="match status" value="1"/>
</dbReference>
<keyword evidence="6 11" id="KW-0548">Nucleotidyltransferase</keyword>
<keyword evidence="5 11" id="KW-0808">Transferase</keyword>
<dbReference type="GO" id="GO:0009435">
    <property type="term" value="P:NAD+ biosynthetic process"/>
    <property type="evidence" value="ECO:0007669"/>
    <property type="project" value="UniProtKB-UniRule"/>
</dbReference>
<evidence type="ECO:0000256" key="8">
    <source>
        <dbReference type="ARBA" id="ARBA00022840"/>
    </source>
</evidence>
<dbReference type="AlphaFoldDB" id="A0AA92IKV3"/>
<comment type="function">
    <text evidence="1 11">Catalyzes the reversible adenylation of nicotinate mononucleotide (NaMN) to nicotinic acid adenine dinucleotide (NaAD).</text>
</comment>
<dbReference type="KEGG" id="panm:D3795_01180"/>
<name>A0AA92IKV3_9GAMM</name>
<dbReference type="GO" id="GO:0005524">
    <property type="term" value="F:ATP binding"/>
    <property type="evidence" value="ECO:0007669"/>
    <property type="project" value="UniProtKB-KW"/>
</dbReference>
<dbReference type="RefSeq" id="WP_156265790.1">
    <property type="nucleotide sequence ID" value="NZ_CP032551.1"/>
</dbReference>
<dbReference type="InterPro" id="IPR014729">
    <property type="entry name" value="Rossmann-like_a/b/a_fold"/>
</dbReference>
<evidence type="ECO:0000256" key="1">
    <source>
        <dbReference type="ARBA" id="ARBA00002324"/>
    </source>
</evidence>
<dbReference type="PANTHER" id="PTHR39321:SF3">
    <property type="entry name" value="PHOSPHOPANTETHEINE ADENYLYLTRANSFERASE"/>
    <property type="match status" value="1"/>
</dbReference>
<keyword evidence="8 11" id="KW-0067">ATP-binding</keyword>
<dbReference type="PANTHER" id="PTHR39321">
    <property type="entry name" value="NICOTINATE-NUCLEOTIDE ADENYLYLTRANSFERASE-RELATED"/>
    <property type="match status" value="1"/>
</dbReference>
<gene>
    <name evidence="11" type="primary">nadD</name>
    <name evidence="13" type="ORF">D3795_01180</name>
</gene>
<evidence type="ECO:0000313" key="14">
    <source>
        <dbReference type="Proteomes" id="UP000427820"/>
    </source>
</evidence>
<evidence type="ECO:0000256" key="2">
    <source>
        <dbReference type="ARBA" id="ARBA00005019"/>
    </source>
</evidence>
<dbReference type="SUPFAM" id="SSF52374">
    <property type="entry name" value="Nucleotidylyl transferase"/>
    <property type="match status" value="1"/>
</dbReference>
<evidence type="ECO:0000256" key="9">
    <source>
        <dbReference type="ARBA" id="ARBA00023027"/>
    </source>
</evidence>
<evidence type="ECO:0000259" key="12">
    <source>
        <dbReference type="Pfam" id="PF01467"/>
    </source>
</evidence>
<dbReference type="GO" id="GO:0004515">
    <property type="term" value="F:nicotinate-nucleotide adenylyltransferase activity"/>
    <property type="evidence" value="ECO:0007669"/>
    <property type="project" value="UniProtKB-UniRule"/>
</dbReference>
<sequence length="209" mass="23852">MMRAILGGTFDPIHWGHLNAASSVCEQIQSDHLVLLPSAQPPHRSYPGATAEQRFAMATLAASDIPNCTADNWELLQSRKSYTQLTLEQFHQRWPQDTLVFIVGEDAFAGLESWYKWEHLLDHAHLVVMRRPHSHNVFSETLQQWLANVQTKQPEQLHQHASGCVYLAETPAFDISATAIRNAIQTEQSWTHYVPNSVANYIQTHQLYR</sequence>
<accession>A0AA92IKV3</accession>
<evidence type="ECO:0000256" key="4">
    <source>
        <dbReference type="ARBA" id="ARBA00022642"/>
    </source>
</evidence>
<comment type="catalytic activity">
    <reaction evidence="10 11">
        <text>nicotinate beta-D-ribonucleotide + ATP + H(+) = deamido-NAD(+) + diphosphate</text>
        <dbReference type="Rhea" id="RHEA:22860"/>
        <dbReference type="ChEBI" id="CHEBI:15378"/>
        <dbReference type="ChEBI" id="CHEBI:30616"/>
        <dbReference type="ChEBI" id="CHEBI:33019"/>
        <dbReference type="ChEBI" id="CHEBI:57502"/>
        <dbReference type="ChEBI" id="CHEBI:58437"/>
        <dbReference type="EC" id="2.7.7.18"/>
    </reaction>
</comment>
<keyword evidence="14" id="KW-1185">Reference proteome</keyword>
<dbReference type="NCBIfam" id="NF000839">
    <property type="entry name" value="PRK00071.1-1"/>
    <property type="match status" value="1"/>
</dbReference>
<keyword evidence="9 11" id="KW-0520">NAD</keyword>
<dbReference type="CDD" id="cd02165">
    <property type="entry name" value="NMNAT"/>
    <property type="match status" value="1"/>
</dbReference>
<protein>
    <recommendedName>
        <fullName evidence="11">Probable nicotinate-nucleotide adenylyltransferase</fullName>
        <ecNumber evidence="11">2.7.7.18</ecNumber>
    </recommendedName>
    <alternativeName>
        <fullName evidence="11">Deamido-NAD(+) diphosphorylase</fullName>
    </alternativeName>
    <alternativeName>
        <fullName evidence="11">Deamido-NAD(+) pyrophosphorylase</fullName>
    </alternativeName>
    <alternativeName>
        <fullName evidence="11">Nicotinate mononucleotide adenylyltransferase</fullName>
        <shortName evidence="11">NaMN adenylyltransferase</shortName>
    </alternativeName>
</protein>
<dbReference type="NCBIfam" id="TIGR00482">
    <property type="entry name" value="nicotinate (nicotinamide) nucleotide adenylyltransferase"/>
    <property type="match status" value="1"/>
</dbReference>
<evidence type="ECO:0000256" key="7">
    <source>
        <dbReference type="ARBA" id="ARBA00022741"/>
    </source>
</evidence>
<evidence type="ECO:0000256" key="11">
    <source>
        <dbReference type="HAMAP-Rule" id="MF_00244"/>
    </source>
</evidence>
<comment type="pathway">
    <text evidence="2 11">Cofactor biosynthesis; NAD(+) biosynthesis; deamido-NAD(+) from nicotinate D-ribonucleotide: step 1/1.</text>
</comment>
<dbReference type="EC" id="2.7.7.18" evidence="11"/>
<dbReference type="InterPro" id="IPR004821">
    <property type="entry name" value="Cyt_trans-like"/>
</dbReference>
<organism evidence="13 14">
    <name type="scientific">Pseudidiomarina andamanensis</name>
    <dbReference type="NCBI Taxonomy" id="1940690"/>
    <lineage>
        <taxon>Bacteria</taxon>
        <taxon>Pseudomonadati</taxon>
        <taxon>Pseudomonadota</taxon>
        <taxon>Gammaproteobacteria</taxon>
        <taxon>Alteromonadales</taxon>
        <taxon>Idiomarinaceae</taxon>
        <taxon>Pseudidiomarina</taxon>
    </lineage>
</organism>
<comment type="similarity">
    <text evidence="3 11">Belongs to the NadD family.</text>
</comment>
<proteinExistence type="inferred from homology"/>
<evidence type="ECO:0000256" key="3">
    <source>
        <dbReference type="ARBA" id="ARBA00009014"/>
    </source>
</evidence>